<reference evidence="5 6" key="1">
    <citation type="submission" date="2011-10" db="EMBL/GenBank/DDBJ databases">
        <authorList>
            <person name="Genoscope - CEA"/>
        </authorList>
    </citation>
    <scope>NUCLEOTIDE SEQUENCE [LARGE SCALE GENOMIC DNA]</scope>
    <source>
        <strain evidence="5 6">RCC 1105</strain>
    </source>
</reference>
<evidence type="ECO:0000313" key="6">
    <source>
        <dbReference type="Proteomes" id="UP000198341"/>
    </source>
</evidence>
<feature type="region of interest" description="Disordered" evidence="3">
    <location>
        <begin position="103"/>
        <end position="156"/>
    </location>
</feature>
<feature type="coiled-coil region" evidence="2">
    <location>
        <begin position="326"/>
        <end position="389"/>
    </location>
</feature>
<dbReference type="CDD" id="cd00590">
    <property type="entry name" value="RRM_SF"/>
    <property type="match status" value="1"/>
</dbReference>
<feature type="compositionally biased region" description="Acidic residues" evidence="3">
    <location>
        <begin position="131"/>
        <end position="153"/>
    </location>
</feature>
<protein>
    <recommendedName>
        <fullName evidence="4">RRM domain-containing protein</fullName>
    </recommendedName>
</protein>
<dbReference type="InterPro" id="IPR000504">
    <property type="entry name" value="RRM_dom"/>
</dbReference>
<feature type="compositionally biased region" description="Basic and acidic residues" evidence="3">
    <location>
        <begin position="111"/>
        <end position="130"/>
    </location>
</feature>
<proteinExistence type="predicted"/>
<dbReference type="EMBL" id="FO082278">
    <property type="protein sequence ID" value="CCO14149.1"/>
    <property type="molecule type" value="Genomic_DNA"/>
</dbReference>
<organism evidence="5 6">
    <name type="scientific">Bathycoccus prasinos</name>
    <dbReference type="NCBI Taxonomy" id="41875"/>
    <lineage>
        <taxon>Eukaryota</taxon>
        <taxon>Viridiplantae</taxon>
        <taxon>Chlorophyta</taxon>
        <taxon>Mamiellophyceae</taxon>
        <taxon>Mamiellales</taxon>
        <taxon>Bathycoccaceae</taxon>
        <taxon>Bathycoccus</taxon>
    </lineage>
</organism>
<accession>K8E971</accession>
<dbReference type="InterPro" id="IPR035979">
    <property type="entry name" value="RBD_domain_sf"/>
</dbReference>
<dbReference type="NCBIfam" id="TIGR03833">
    <property type="entry name" value="YwbE family protein"/>
    <property type="match status" value="1"/>
</dbReference>
<feature type="domain" description="RRM" evidence="4">
    <location>
        <begin position="156"/>
        <end position="243"/>
    </location>
</feature>
<keyword evidence="1" id="KW-0694">RNA-binding</keyword>
<dbReference type="PANTHER" id="PTHR40069">
    <property type="entry name" value="YWBE PROTEIN"/>
    <property type="match status" value="1"/>
</dbReference>
<sequence length="427" mass="47688">MSSARAAFHRGALVTSTTRRRRQRKQVAFEITAGAFSAPTHSFDAPGNFRENLSVGLSVGIVLKEDQGTDAIVYGKISDFLTNSKRHPRGIKVRLEDGSIGRVCEIGGGGGEKEEEKEASGVAHAKKEGSSDESEDIDDDDEEEEETETETEEQSNVVYVRGLPKNEEDIEKVKEAISAMVLNNDNNNSGIGKDDIVSVKIPKRSGTRAIQGFGFIECKDIETASNVIRELNGQSLEIVQSKSADEEDDDSSSSSSSSSSNSSNNHSETTAMKLSASFSVNKKKTTNLENDTDESKRKGKKSKPTKAEKERLEHEKREQQIIEARKAMEEDALKLLERQRREKERKEKEIQAKLEKEEVARQAKEKRTMELLLKRKEAQDRNRAKVQAEQERLDRIDQEAKALGDIAIDESWLMEMEEIKAKISALK</sequence>
<gene>
    <name evidence="5" type="ORF">Bathy01g00340</name>
</gene>
<keyword evidence="6" id="KW-1185">Reference proteome</keyword>
<dbReference type="SUPFAM" id="SSF54928">
    <property type="entry name" value="RNA-binding domain, RBD"/>
    <property type="match status" value="1"/>
</dbReference>
<feature type="compositionally biased region" description="Low complexity" evidence="3">
    <location>
        <begin position="252"/>
        <end position="268"/>
    </location>
</feature>
<dbReference type="RefSeq" id="XP_007515270.1">
    <property type="nucleotide sequence ID" value="XM_007515208.1"/>
</dbReference>
<dbReference type="PROSITE" id="PS50102">
    <property type="entry name" value="RRM"/>
    <property type="match status" value="1"/>
</dbReference>
<keyword evidence="2" id="KW-0175">Coiled coil</keyword>
<evidence type="ECO:0000313" key="5">
    <source>
        <dbReference type="EMBL" id="CCO14149.1"/>
    </source>
</evidence>
<dbReference type="AlphaFoldDB" id="K8E971"/>
<feature type="compositionally biased region" description="Polar residues" evidence="3">
    <location>
        <begin position="269"/>
        <end position="280"/>
    </location>
</feature>
<name>K8E971_9CHLO</name>
<dbReference type="eggNOG" id="ENOG502SA6U">
    <property type="taxonomic scope" value="Eukaryota"/>
</dbReference>
<evidence type="ECO:0000256" key="1">
    <source>
        <dbReference type="PROSITE-ProRule" id="PRU00176"/>
    </source>
</evidence>
<dbReference type="GeneID" id="19017770"/>
<evidence type="ECO:0000256" key="3">
    <source>
        <dbReference type="SAM" id="MobiDB-lite"/>
    </source>
</evidence>
<feature type="region of interest" description="Disordered" evidence="3">
    <location>
        <begin position="238"/>
        <end position="318"/>
    </location>
</feature>
<dbReference type="InterPro" id="IPR012677">
    <property type="entry name" value="Nucleotide-bd_a/b_plait_sf"/>
</dbReference>
<feature type="compositionally biased region" description="Basic and acidic residues" evidence="3">
    <location>
        <begin position="305"/>
        <end position="318"/>
    </location>
</feature>
<evidence type="ECO:0000259" key="4">
    <source>
        <dbReference type="PROSITE" id="PS50102"/>
    </source>
</evidence>
<dbReference type="PANTHER" id="PTHR40069:SF1">
    <property type="entry name" value="YWBE PROTEIN"/>
    <property type="match status" value="1"/>
</dbReference>
<dbReference type="Proteomes" id="UP000198341">
    <property type="component" value="Chromosome 1"/>
</dbReference>
<dbReference type="KEGG" id="bpg:Bathy01g00340"/>
<dbReference type="Pfam" id="PF09962">
    <property type="entry name" value="DUF2196"/>
    <property type="match status" value="1"/>
</dbReference>
<dbReference type="OrthoDB" id="20105at2759"/>
<dbReference type="GO" id="GO:0003723">
    <property type="term" value="F:RNA binding"/>
    <property type="evidence" value="ECO:0007669"/>
    <property type="project" value="UniProtKB-UniRule"/>
</dbReference>
<dbReference type="InterPro" id="IPR019240">
    <property type="entry name" value="DUF2196"/>
</dbReference>
<evidence type="ECO:0000256" key="2">
    <source>
        <dbReference type="SAM" id="Coils"/>
    </source>
</evidence>
<dbReference type="Gene3D" id="3.30.70.330">
    <property type="match status" value="1"/>
</dbReference>